<dbReference type="Proteomes" id="UP001225356">
    <property type="component" value="Unassembled WGS sequence"/>
</dbReference>
<protein>
    <recommendedName>
        <fullName evidence="3">Restriction alleviation protein, Lar family</fullName>
    </recommendedName>
</protein>
<accession>A0ABT9QH87</accession>
<evidence type="ECO:0000313" key="1">
    <source>
        <dbReference type="EMBL" id="MDP9845736.1"/>
    </source>
</evidence>
<evidence type="ECO:0000313" key="2">
    <source>
        <dbReference type="Proteomes" id="UP001225356"/>
    </source>
</evidence>
<sequence>MTDPAWACPRCGQDTVLAALRIPNGWTTANGKRVRGNTQVLLCTRCDAEDPTTGPIVTYFAVHGTATLQTLDQLTLLLRRWIERAEPPKLDEDALAAETEAWHRGDL</sequence>
<evidence type="ECO:0008006" key="3">
    <source>
        <dbReference type="Google" id="ProtNLM"/>
    </source>
</evidence>
<proteinExistence type="predicted"/>
<dbReference type="RefSeq" id="WP_307561623.1">
    <property type="nucleotide sequence ID" value="NZ_JAUSQU010000001.1"/>
</dbReference>
<organism evidence="1 2">
    <name type="scientific">Streptosporangium lutulentum</name>
    <dbReference type="NCBI Taxonomy" id="1461250"/>
    <lineage>
        <taxon>Bacteria</taxon>
        <taxon>Bacillati</taxon>
        <taxon>Actinomycetota</taxon>
        <taxon>Actinomycetes</taxon>
        <taxon>Streptosporangiales</taxon>
        <taxon>Streptosporangiaceae</taxon>
        <taxon>Streptosporangium</taxon>
    </lineage>
</organism>
<dbReference type="Pfam" id="PF19817">
    <property type="entry name" value="DUF6300"/>
    <property type="match status" value="1"/>
</dbReference>
<reference evidence="1 2" key="1">
    <citation type="submission" date="2023-07" db="EMBL/GenBank/DDBJ databases">
        <title>Sequencing the genomes of 1000 actinobacteria strains.</title>
        <authorList>
            <person name="Klenk H.-P."/>
        </authorList>
    </citation>
    <scope>NUCLEOTIDE SEQUENCE [LARGE SCALE GENOMIC DNA]</scope>
    <source>
        <strain evidence="1 2">DSM 46740</strain>
    </source>
</reference>
<dbReference type="EMBL" id="JAUSQU010000001">
    <property type="protein sequence ID" value="MDP9845736.1"/>
    <property type="molecule type" value="Genomic_DNA"/>
</dbReference>
<name>A0ABT9QH87_9ACTN</name>
<dbReference type="InterPro" id="IPR046267">
    <property type="entry name" value="DUF6300"/>
</dbReference>
<keyword evidence="2" id="KW-1185">Reference proteome</keyword>
<comment type="caution">
    <text evidence="1">The sequence shown here is derived from an EMBL/GenBank/DDBJ whole genome shotgun (WGS) entry which is preliminary data.</text>
</comment>
<gene>
    <name evidence="1" type="ORF">J2853_004947</name>
</gene>